<feature type="binding site" evidence="7">
    <location>
        <position position="105"/>
    </location>
    <ligand>
        <name>ATP</name>
        <dbReference type="ChEBI" id="CHEBI:30616"/>
    </ligand>
</feature>
<evidence type="ECO:0000256" key="6">
    <source>
        <dbReference type="ARBA" id="ARBA00022840"/>
    </source>
</evidence>
<feature type="region of interest" description="Disordered" evidence="8">
    <location>
        <begin position="405"/>
        <end position="556"/>
    </location>
</feature>
<protein>
    <recommendedName>
        <fullName evidence="2">non-specific serine/threonine protein kinase</fullName>
        <ecNumber evidence="2">2.7.11.1</ecNumber>
    </recommendedName>
</protein>
<feature type="compositionally biased region" description="Low complexity" evidence="8">
    <location>
        <begin position="438"/>
        <end position="455"/>
    </location>
</feature>
<keyword evidence="3 11" id="KW-0808">Transferase</keyword>
<dbReference type="Proteomes" id="UP001162030">
    <property type="component" value="Chromosome"/>
</dbReference>
<dbReference type="InterPro" id="IPR011009">
    <property type="entry name" value="Kinase-like_dom_sf"/>
</dbReference>
<keyword evidence="12" id="KW-1185">Reference proteome</keyword>
<dbReference type="Pfam" id="PF00069">
    <property type="entry name" value="Pkinase"/>
    <property type="match status" value="1"/>
</dbReference>
<evidence type="ECO:0000256" key="3">
    <source>
        <dbReference type="ARBA" id="ARBA00022679"/>
    </source>
</evidence>
<evidence type="ECO:0000256" key="1">
    <source>
        <dbReference type="ARBA" id="ARBA00010886"/>
    </source>
</evidence>
<reference evidence="11 12" key="1">
    <citation type="submission" date="2023-03" db="EMBL/GenBank/DDBJ databases">
        <authorList>
            <person name="Pearce D."/>
        </authorList>
    </citation>
    <scope>NUCLEOTIDE SEQUENCE [LARGE SCALE GENOMIC DNA]</scope>
    <source>
        <strain evidence="11">Msz</strain>
    </source>
</reference>
<dbReference type="PANTHER" id="PTHR43671:SF13">
    <property type="entry name" value="SERINE_THREONINE-PROTEIN KINASE NEK2"/>
    <property type="match status" value="1"/>
</dbReference>
<dbReference type="Gene3D" id="3.30.200.20">
    <property type="entry name" value="Phosphorylase Kinase, domain 1"/>
    <property type="match status" value="1"/>
</dbReference>
<dbReference type="SMART" id="SM00220">
    <property type="entry name" value="S_TKc"/>
    <property type="match status" value="1"/>
</dbReference>
<dbReference type="EMBL" id="OX458333">
    <property type="protein sequence ID" value="CAI8863240.1"/>
    <property type="molecule type" value="Genomic_DNA"/>
</dbReference>
<dbReference type="PANTHER" id="PTHR43671">
    <property type="entry name" value="SERINE/THREONINE-PROTEIN KINASE NEK"/>
    <property type="match status" value="1"/>
</dbReference>
<dbReference type="RefSeq" id="WP_051331919.1">
    <property type="nucleotide sequence ID" value="NZ_OX458333.1"/>
</dbReference>
<dbReference type="EC" id="2.7.11.1" evidence="2"/>
<dbReference type="InterPro" id="IPR000719">
    <property type="entry name" value="Prot_kinase_dom"/>
</dbReference>
<dbReference type="GO" id="GO:0004674">
    <property type="term" value="F:protein serine/threonine kinase activity"/>
    <property type="evidence" value="ECO:0007669"/>
    <property type="project" value="UniProtKB-KW"/>
</dbReference>
<evidence type="ECO:0000256" key="2">
    <source>
        <dbReference type="ARBA" id="ARBA00012513"/>
    </source>
</evidence>
<evidence type="ECO:0000259" key="10">
    <source>
        <dbReference type="PROSITE" id="PS50011"/>
    </source>
</evidence>
<feature type="compositionally biased region" description="Basic and acidic residues" evidence="8">
    <location>
        <begin position="525"/>
        <end position="534"/>
    </location>
</feature>
<keyword evidence="9" id="KW-1133">Transmembrane helix</keyword>
<dbReference type="PROSITE" id="PS50011">
    <property type="entry name" value="PROTEIN_KINASE_DOM"/>
    <property type="match status" value="1"/>
</dbReference>
<keyword evidence="11" id="KW-0723">Serine/threonine-protein kinase</keyword>
<evidence type="ECO:0000256" key="4">
    <source>
        <dbReference type="ARBA" id="ARBA00022741"/>
    </source>
</evidence>
<evidence type="ECO:0000256" key="7">
    <source>
        <dbReference type="PROSITE-ProRule" id="PRU10141"/>
    </source>
</evidence>
<dbReference type="InterPro" id="IPR017441">
    <property type="entry name" value="Protein_kinase_ATP_BS"/>
</dbReference>
<keyword evidence="9" id="KW-0472">Membrane</keyword>
<feature type="compositionally biased region" description="Basic and acidic residues" evidence="8">
    <location>
        <begin position="474"/>
        <end position="507"/>
    </location>
</feature>
<dbReference type="SUPFAM" id="SSF56112">
    <property type="entry name" value="Protein kinase-like (PK-like)"/>
    <property type="match status" value="1"/>
</dbReference>
<keyword evidence="4 7" id="KW-0547">Nucleotide-binding</keyword>
<name>A0ABM9I375_9GAMM</name>
<evidence type="ECO:0000313" key="12">
    <source>
        <dbReference type="Proteomes" id="UP001162030"/>
    </source>
</evidence>
<dbReference type="Gene3D" id="1.10.510.10">
    <property type="entry name" value="Transferase(Phosphotransferase) domain 1"/>
    <property type="match status" value="1"/>
</dbReference>
<evidence type="ECO:0000313" key="11">
    <source>
        <dbReference type="EMBL" id="CAI8863240.1"/>
    </source>
</evidence>
<evidence type="ECO:0000256" key="8">
    <source>
        <dbReference type="SAM" id="MobiDB-lite"/>
    </source>
</evidence>
<proteinExistence type="inferred from homology"/>
<organism evidence="11 12">
    <name type="scientific">Methylocaldum szegediense</name>
    <dbReference type="NCBI Taxonomy" id="73780"/>
    <lineage>
        <taxon>Bacteria</taxon>
        <taxon>Pseudomonadati</taxon>
        <taxon>Pseudomonadota</taxon>
        <taxon>Gammaproteobacteria</taxon>
        <taxon>Methylococcales</taxon>
        <taxon>Methylococcaceae</taxon>
        <taxon>Methylocaldum</taxon>
    </lineage>
</organism>
<feature type="domain" description="Protein kinase" evidence="10">
    <location>
        <begin position="75"/>
        <end position="322"/>
    </location>
</feature>
<keyword evidence="5 11" id="KW-0418">Kinase</keyword>
<dbReference type="PROSITE" id="PS00108">
    <property type="entry name" value="PROTEIN_KINASE_ST"/>
    <property type="match status" value="1"/>
</dbReference>
<keyword evidence="6 7" id="KW-0067">ATP-binding</keyword>
<dbReference type="InterPro" id="IPR050660">
    <property type="entry name" value="NEK_Ser/Thr_kinase"/>
</dbReference>
<feature type="transmembrane region" description="Helical" evidence="9">
    <location>
        <begin position="347"/>
        <end position="369"/>
    </location>
</feature>
<sequence length="556" mass="60333">MSSPASEHSEDDKTVAVRRCPKCGHPAPLDELVRAGCRCPACNFEMAYLDITVSGSVRGILGWVRREGEVIQDRYRIASVLGRGGFGTTYLVQDLLLNGKRRALKEIPEPLFDEAEAALLSRLHHPSIPDIIDRAVVNGMVYLVLEFGGTRTLGSERKRLGGRIPLPTLIPLAHQLCKVLSFLHAQNPPIIHRDLKPDNILLDDQDHVMLIDFGIAKFDNPDEATRTLGRAVSFGFSAPEQITGAGTNQRSDIYSLGATIYFLLTGVHPPAINAQLAGKKLEPLSKFLPEVPPALDKAVLRALELNPERRQQSVSEFAQVFEELERTVPRRTASSGASQQNFLKRNLVALAAILLVIAVLGGGAIFLWLQEPAPRPELKSQAAEPEAPATAEVPTDQAPAITQPIPETQALPVTPPVSTSPDAEPPDETPATLPPTPEEQTPPITTPPTTGTQEPARSDETPTLPPGITPDTVAPKREINHTSEEVVPTSKERSGRETLPPPRERPKPPVKPKAKSASIKPPQEASRRPAEKPKAPASEPDWSGAMRYEGARQTTP</sequence>
<accession>A0ABM9I375</accession>
<keyword evidence="9" id="KW-0812">Transmembrane</keyword>
<comment type="similarity">
    <text evidence="1">Belongs to the protein kinase superfamily. NEK Ser/Thr protein kinase family. NIMA subfamily.</text>
</comment>
<evidence type="ECO:0000256" key="5">
    <source>
        <dbReference type="ARBA" id="ARBA00022777"/>
    </source>
</evidence>
<dbReference type="CDD" id="cd14014">
    <property type="entry name" value="STKc_PknB_like"/>
    <property type="match status" value="1"/>
</dbReference>
<gene>
    <name evidence="11" type="ORF">MSZNOR_2734</name>
</gene>
<evidence type="ECO:0000256" key="9">
    <source>
        <dbReference type="SAM" id="Phobius"/>
    </source>
</evidence>
<dbReference type="InterPro" id="IPR008271">
    <property type="entry name" value="Ser/Thr_kinase_AS"/>
</dbReference>
<dbReference type="PROSITE" id="PS00107">
    <property type="entry name" value="PROTEIN_KINASE_ATP"/>
    <property type="match status" value="1"/>
</dbReference>